<keyword evidence="2" id="KW-1185">Reference proteome</keyword>
<dbReference type="InterPro" id="IPR010667">
    <property type="entry name" value="Phage_T4_Gp19"/>
</dbReference>
<name>A0A5D0R3J5_9FLAO</name>
<dbReference type="PANTHER" id="PTHR38009">
    <property type="entry name" value="CONSERVED HYPOTHETICAL PHAGE TAIL PROTEIN"/>
    <property type="match status" value="1"/>
</dbReference>
<dbReference type="InterPro" id="IPR011747">
    <property type="entry name" value="CHP02241"/>
</dbReference>
<organism evidence="1 2">
    <name type="scientific">Bizionia myxarmorum</name>
    <dbReference type="NCBI Taxonomy" id="291186"/>
    <lineage>
        <taxon>Bacteria</taxon>
        <taxon>Pseudomonadati</taxon>
        <taxon>Bacteroidota</taxon>
        <taxon>Flavobacteriia</taxon>
        <taxon>Flavobacteriales</taxon>
        <taxon>Flavobacteriaceae</taxon>
        <taxon>Bizionia</taxon>
    </lineage>
</organism>
<dbReference type="OrthoDB" id="73314at2"/>
<proteinExistence type="predicted"/>
<dbReference type="PANTHER" id="PTHR38009:SF1">
    <property type="entry name" value="CONSERVED HYPOTHETICAL PHAGE TAIL PROTEIN"/>
    <property type="match status" value="1"/>
</dbReference>
<reference evidence="1 2" key="1">
    <citation type="submission" date="2019-08" db="EMBL/GenBank/DDBJ databases">
        <title>Genomes of Antarctic Bizionia species.</title>
        <authorList>
            <person name="Bowman J.P."/>
        </authorList>
    </citation>
    <scope>NUCLEOTIDE SEQUENCE [LARGE SCALE GENOMIC DNA]</scope>
    <source>
        <strain evidence="1 2">ADA-4</strain>
    </source>
</reference>
<dbReference type="RefSeq" id="WP_148404139.1">
    <property type="nucleotide sequence ID" value="NZ_VSKK01000003.1"/>
</dbReference>
<evidence type="ECO:0000313" key="1">
    <source>
        <dbReference type="EMBL" id="TYB76160.1"/>
    </source>
</evidence>
<evidence type="ECO:0000313" key="2">
    <source>
        <dbReference type="Proteomes" id="UP000323720"/>
    </source>
</evidence>
<dbReference type="EMBL" id="VSKK01000003">
    <property type="protein sequence ID" value="TYB76160.1"/>
    <property type="molecule type" value="Genomic_DNA"/>
</dbReference>
<comment type="caution">
    <text evidence="1">The sequence shown here is derived from an EMBL/GenBank/DDBJ whole genome shotgun (WGS) entry which is preliminary data.</text>
</comment>
<dbReference type="AlphaFoldDB" id="A0A5D0R3J5"/>
<sequence>MNKYPLTTNHFSVQWGGTRIAFTEVSGLSISTEPIHFREGSSPDSDPKKMPGKLKYSNVILKRTIMDSDNEFYTWMNTVAFNTIERRNITISLLNEVQEPVISWRLDNAFPVKIEWSDLKANANEPAVETIEITHEGLVIEHN</sequence>
<dbReference type="GO" id="GO:0005198">
    <property type="term" value="F:structural molecule activity"/>
    <property type="evidence" value="ECO:0007669"/>
    <property type="project" value="InterPro"/>
</dbReference>
<dbReference type="Pfam" id="PF06841">
    <property type="entry name" value="Phage_T4_gp19"/>
    <property type="match status" value="1"/>
</dbReference>
<protein>
    <submittedName>
        <fullName evidence="1">Phage tail protein</fullName>
    </submittedName>
</protein>
<dbReference type="Proteomes" id="UP000323720">
    <property type="component" value="Unassembled WGS sequence"/>
</dbReference>
<accession>A0A5D0R3J5</accession>
<dbReference type="NCBIfam" id="TIGR02241">
    <property type="entry name" value="conserved hypothetical phage tail region protein"/>
    <property type="match status" value="1"/>
</dbReference>
<gene>
    <name evidence="1" type="ORF">ES674_11185</name>
</gene>